<dbReference type="InterPro" id="IPR011766">
    <property type="entry name" value="TPP_enzyme_TPP-bd"/>
</dbReference>
<dbReference type="GO" id="GO:0044281">
    <property type="term" value="P:small molecule metabolic process"/>
    <property type="evidence" value="ECO:0007669"/>
    <property type="project" value="UniProtKB-ARBA"/>
</dbReference>
<evidence type="ECO:0000313" key="2">
    <source>
        <dbReference type="EMBL" id="PZP42457.1"/>
    </source>
</evidence>
<accession>A0A2W5ELN9</accession>
<comment type="caution">
    <text evidence="2">The sequence shown here is derived from an EMBL/GenBank/DDBJ whole genome shotgun (WGS) entry which is preliminary data.</text>
</comment>
<dbReference type="Gene3D" id="3.40.50.970">
    <property type="match status" value="1"/>
</dbReference>
<dbReference type="InterPro" id="IPR029061">
    <property type="entry name" value="THDP-binding"/>
</dbReference>
<feature type="non-terminal residue" evidence="2">
    <location>
        <position position="1"/>
    </location>
</feature>
<feature type="domain" description="Thiamine pyrophosphate enzyme TPP-binding" evidence="1">
    <location>
        <begin position="9"/>
        <end position="52"/>
    </location>
</feature>
<dbReference type="SUPFAM" id="SSF52518">
    <property type="entry name" value="Thiamin diphosphate-binding fold (THDP-binding)"/>
    <property type="match status" value="1"/>
</dbReference>
<gene>
    <name evidence="2" type="ORF">DI598_16920</name>
</gene>
<dbReference type="InterPro" id="IPR047211">
    <property type="entry name" value="POXB-like"/>
</dbReference>
<dbReference type="PANTHER" id="PTHR42981:SF2">
    <property type="entry name" value="PYRUVATE DEHYDROGENASE [UBIQUINONE]"/>
    <property type="match status" value="1"/>
</dbReference>
<keyword evidence="2" id="KW-0670">Pyruvate</keyword>
<dbReference type="Pfam" id="PF02775">
    <property type="entry name" value="TPP_enzyme_C"/>
    <property type="match status" value="1"/>
</dbReference>
<protein>
    <submittedName>
        <fullName evidence="2">Ubiquinone-dependent pyruvate dehydrogenase</fullName>
    </submittedName>
</protein>
<dbReference type="EMBL" id="QFOI01000431">
    <property type="protein sequence ID" value="PZP42457.1"/>
    <property type="molecule type" value="Genomic_DNA"/>
</dbReference>
<dbReference type="PANTHER" id="PTHR42981">
    <property type="entry name" value="PYRUVATE DEHYDROGENASE [UBIQUINONE]"/>
    <property type="match status" value="1"/>
</dbReference>
<dbReference type="Proteomes" id="UP000249645">
    <property type="component" value="Unassembled WGS sequence"/>
</dbReference>
<dbReference type="GO" id="GO:0030976">
    <property type="term" value="F:thiamine pyrophosphate binding"/>
    <property type="evidence" value="ECO:0007669"/>
    <property type="project" value="InterPro"/>
</dbReference>
<name>A0A2W5ELN9_9SPHI</name>
<evidence type="ECO:0000259" key="1">
    <source>
        <dbReference type="Pfam" id="PF02775"/>
    </source>
</evidence>
<dbReference type="AlphaFoldDB" id="A0A2W5ELN9"/>
<dbReference type="GO" id="GO:0003824">
    <property type="term" value="F:catalytic activity"/>
    <property type="evidence" value="ECO:0007669"/>
    <property type="project" value="InterPro"/>
</dbReference>
<reference evidence="2 3" key="1">
    <citation type="submission" date="2017-11" db="EMBL/GenBank/DDBJ databases">
        <title>Infants hospitalized years apart are colonized by the same room-sourced microbial strains.</title>
        <authorList>
            <person name="Brooks B."/>
            <person name="Olm M.R."/>
            <person name="Firek B.A."/>
            <person name="Baker R."/>
            <person name="Thomas B.C."/>
            <person name="Morowitz M.J."/>
            <person name="Banfield J.F."/>
        </authorList>
    </citation>
    <scope>NUCLEOTIDE SEQUENCE [LARGE SCALE GENOMIC DNA]</scope>
    <source>
        <strain evidence="2">S2_009_000_R2_76</strain>
    </source>
</reference>
<organism evidence="2 3">
    <name type="scientific">Pseudopedobacter saltans</name>
    <dbReference type="NCBI Taxonomy" id="151895"/>
    <lineage>
        <taxon>Bacteria</taxon>
        <taxon>Pseudomonadati</taxon>
        <taxon>Bacteroidota</taxon>
        <taxon>Sphingobacteriia</taxon>
        <taxon>Sphingobacteriales</taxon>
        <taxon>Sphingobacteriaceae</taxon>
        <taxon>Pseudopedobacter</taxon>
    </lineage>
</organism>
<proteinExistence type="predicted"/>
<sequence>GLPDWQTDMENPDFAKVAEAMGITGITVRNPDLVESSLAEALSMEGPVLVHVYTNPNALAMPPKIELAQMKGYAQSMTKLMLSGKIDEVMDIVKSNFKHIKEIL</sequence>
<evidence type="ECO:0000313" key="3">
    <source>
        <dbReference type="Proteomes" id="UP000249645"/>
    </source>
</evidence>
<keyword evidence="2" id="KW-0830">Ubiquinone</keyword>